<dbReference type="GO" id="GO:0004803">
    <property type="term" value="F:transposase activity"/>
    <property type="evidence" value="ECO:0007669"/>
    <property type="project" value="InterPro"/>
</dbReference>
<dbReference type="Pfam" id="PF01527">
    <property type="entry name" value="HTH_Tnp_1"/>
    <property type="match status" value="1"/>
</dbReference>
<dbReference type="PANTHER" id="PTHR33609:SF1">
    <property type="entry name" value="TRANSPOSASE"/>
    <property type="match status" value="1"/>
</dbReference>
<dbReference type="GO" id="GO:0003677">
    <property type="term" value="F:DNA binding"/>
    <property type="evidence" value="ECO:0007669"/>
    <property type="project" value="InterPro"/>
</dbReference>
<dbReference type="InterPro" id="IPR052546">
    <property type="entry name" value="Transposase_8_domain"/>
</dbReference>
<organism evidence="2">
    <name type="scientific">marine sediment metagenome</name>
    <dbReference type="NCBI Taxonomy" id="412755"/>
    <lineage>
        <taxon>unclassified sequences</taxon>
        <taxon>metagenomes</taxon>
        <taxon>ecological metagenomes</taxon>
    </lineage>
</organism>
<keyword evidence="1" id="KW-0175">Coiled coil</keyword>
<proteinExistence type="predicted"/>
<sequence>MKTSRFTDSQILAILKQAENGVPVPELCREHGFSSATFYKWRSKFGGMDASMMARLKELEDENRRLKKMYAEERLKAEILKEAIEKKW</sequence>
<evidence type="ECO:0000256" key="1">
    <source>
        <dbReference type="SAM" id="Coils"/>
    </source>
</evidence>
<dbReference type="SUPFAM" id="SSF46689">
    <property type="entry name" value="Homeodomain-like"/>
    <property type="match status" value="1"/>
</dbReference>
<evidence type="ECO:0000313" key="2">
    <source>
        <dbReference type="EMBL" id="KKK78494.1"/>
    </source>
</evidence>
<evidence type="ECO:0008006" key="3">
    <source>
        <dbReference type="Google" id="ProtNLM"/>
    </source>
</evidence>
<comment type="caution">
    <text evidence="2">The sequence shown here is derived from an EMBL/GenBank/DDBJ whole genome shotgun (WGS) entry which is preliminary data.</text>
</comment>
<name>A0A0F9AJ51_9ZZZZ</name>
<dbReference type="InterPro" id="IPR002514">
    <property type="entry name" value="Transposase_8"/>
</dbReference>
<dbReference type="EMBL" id="LAZR01054466">
    <property type="protein sequence ID" value="KKK78494.1"/>
    <property type="molecule type" value="Genomic_DNA"/>
</dbReference>
<protein>
    <recommendedName>
        <fullName evidence="3">Transposase</fullName>
    </recommendedName>
</protein>
<dbReference type="GO" id="GO:0006313">
    <property type="term" value="P:DNA transposition"/>
    <property type="evidence" value="ECO:0007669"/>
    <property type="project" value="InterPro"/>
</dbReference>
<dbReference type="AlphaFoldDB" id="A0A0F9AJ51"/>
<feature type="coiled-coil region" evidence="1">
    <location>
        <begin position="49"/>
        <end position="83"/>
    </location>
</feature>
<reference evidence="2" key="1">
    <citation type="journal article" date="2015" name="Nature">
        <title>Complex archaea that bridge the gap between prokaryotes and eukaryotes.</title>
        <authorList>
            <person name="Spang A."/>
            <person name="Saw J.H."/>
            <person name="Jorgensen S.L."/>
            <person name="Zaremba-Niedzwiedzka K."/>
            <person name="Martijn J."/>
            <person name="Lind A.E."/>
            <person name="van Eijk R."/>
            <person name="Schleper C."/>
            <person name="Guy L."/>
            <person name="Ettema T.J."/>
        </authorList>
    </citation>
    <scope>NUCLEOTIDE SEQUENCE</scope>
</reference>
<dbReference type="PANTHER" id="PTHR33609">
    <property type="entry name" value="LOW CALCIUM RESPONSE LOCUS PROTEIN S"/>
    <property type="match status" value="1"/>
</dbReference>
<gene>
    <name evidence="2" type="ORF">LCGC14_2843020</name>
</gene>
<accession>A0A0F9AJ51</accession>
<dbReference type="InterPro" id="IPR009057">
    <property type="entry name" value="Homeodomain-like_sf"/>
</dbReference>